<organism evidence="3 5">
    <name type="scientific">Photobacterium phosphoreum</name>
    <dbReference type="NCBI Taxonomy" id="659"/>
    <lineage>
        <taxon>Bacteria</taxon>
        <taxon>Pseudomonadati</taxon>
        <taxon>Pseudomonadota</taxon>
        <taxon>Gammaproteobacteria</taxon>
        <taxon>Vibrionales</taxon>
        <taxon>Vibrionaceae</taxon>
        <taxon>Photobacterium</taxon>
    </lineage>
</organism>
<accession>A0A2T3JBS9</accession>
<comment type="caution">
    <text evidence="3">The sequence shown here is derived from an EMBL/GenBank/DDBJ whole genome shotgun (WGS) entry which is preliminary data.</text>
</comment>
<dbReference type="Proteomes" id="UP000241405">
    <property type="component" value="Unassembled WGS sequence"/>
</dbReference>
<evidence type="ECO:0008006" key="6">
    <source>
        <dbReference type="Google" id="ProtNLM"/>
    </source>
</evidence>
<evidence type="ECO:0000313" key="5">
    <source>
        <dbReference type="Proteomes" id="UP000241618"/>
    </source>
</evidence>
<evidence type="ECO:0000256" key="1">
    <source>
        <dbReference type="SAM" id="SignalP"/>
    </source>
</evidence>
<dbReference type="EMBL" id="PYMP01000033">
    <property type="protein sequence ID" value="PSU46298.1"/>
    <property type="molecule type" value="Genomic_DNA"/>
</dbReference>
<dbReference type="EMBL" id="PYMO01000036">
    <property type="protein sequence ID" value="PSU19930.1"/>
    <property type="molecule type" value="Genomic_DNA"/>
</dbReference>
<keyword evidence="1" id="KW-0732">Signal</keyword>
<feature type="chain" id="PRO_5015690876" description="Glycine zipper family protein" evidence="1">
    <location>
        <begin position="24"/>
        <end position="232"/>
    </location>
</feature>
<evidence type="ECO:0000313" key="2">
    <source>
        <dbReference type="EMBL" id="PSU19930.1"/>
    </source>
</evidence>
<evidence type="ECO:0000313" key="4">
    <source>
        <dbReference type="Proteomes" id="UP000241405"/>
    </source>
</evidence>
<keyword evidence="4" id="KW-1185">Reference proteome</keyword>
<dbReference type="AlphaFoldDB" id="A0A2T3JBS9"/>
<sequence>MIRISINHLALISFLLFSEGALANGVCFTPEDEIIYVLKAGEDICIDTGHKTNFISSYEKNTSIYSIQQEDTISSEIVFPNEWLHINGVFTVRLTEPMYIYRNNKIILFMDIKEIKKSIPRENRLLMLRAAPSISAGSVIGSAITNGDQGARNAGNAMVGTIGGTIIAGAVTIGTKNTALGEIAGAITGKLITDHLNNHKPDTHPPMNLNNNLGRFGNGHGGGGNCTACHMR</sequence>
<protein>
    <recommendedName>
        <fullName evidence="6">Glycine zipper family protein</fullName>
    </recommendedName>
</protein>
<dbReference type="Proteomes" id="UP000241618">
    <property type="component" value="Unassembled WGS sequence"/>
</dbReference>
<proteinExistence type="predicted"/>
<evidence type="ECO:0000313" key="3">
    <source>
        <dbReference type="EMBL" id="PSU46298.1"/>
    </source>
</evidence>
<feature type="signal peptide" evidence="1">
    <location>
        <begin position="1"/>
        <end position="23"/>
    </location>
</feature>
<dbReference type="RefSeq" id="WP_107191578.1">
    <property type="nucleotide sequence ID" value="NZ_PYMN01000036.1"/>
</dbReference>
<reference evidence="4 5" key="1">
    <citation type="submission" date="2018-03" db="EMBL/GenBank/DDBJ databases">
        <title>Whole genome sequencing of Histamine producing bacteria.</title>
        <authorList>
            <person name="Butler K."/>
        </authorList>
    </citation>
    <scope>NUCLEOTIDE SEQUENCE [LARGE SCALE GENOMIC DNA]</scope>
    <source>
        <strain evidence="3 5">FS-6.1</strain>
        <strain evidence="2 4">FS-6.2</strain>
    </source>
</reference>
<name>A0A2T3JBS9_PHOPO</name>
<gene>
    <name evidence="3" type="ORF">C9J18_20750</name>
    <name evidence="2" type="ORF">CTM96_20480</name>
</gene>